<gene>
    <name evidence="2" type="ORF">DCP75_12820</name>
</gene>
<dbReference type="GO" id="GO:0010181">
    <property type="term" value="F:FMN binding"/>
    <property type="evidence" value="ECO:0007669"/>
    <property type="project" value="InterPro"/>
</dbReference>
<sequence length="99" mass="10639">MHFTAHDIGAMASRYRAAFVNSLSGFKPANLVGTADAAGNSNLAIISSVVHLGSHPPLLALIVRPSPVERHTLENILDTRCYTINHVHQSFIEAAHQTA</sequence>
<dbReference type="STRING" id="1121937.GCA_000423125_00415"/>
<dbReference type="EMBL" id="DMND01000174">
    <property type="protein sequence ID" value="HAN28580.1"/>
    <property type="molecule type" value="Genomic_DNA"/>
</dbReference>
<evidence type="ECO:0000313" key="3">
    <source>
        <dbReference type="Proteomes" id="UP000259273"/>
    </source>
</evidence>
<dbReference type="InterPro" id="IPR012349">
    <property type="entry name" value="Split_barrel_FMN-bd"/>
</dbReference>
<dbReference type="Pfam" id="PF01613">
    <property type="entry name" value="Flavin_Reduct"/>
    <property type="match status" value="1"/>
</dbReference>
<dbReference type="Gene3D" id="2.30.110.10">
    <property type="entry name" value="Electron Transport, Fmn-binding Protein, Chain A"/>
    <property type="match status" value="1"/>
</dbReference>
<feature type="non-terminal residue" evidence="2">
    <location>
        <position position="99"/>
    </location>
</feature>
<dbReference type="SUPFAM" id="SSF50475">
    <property type="entry name" value="FMN-binding split barrel"/>
    <property type="match status" value="1"/>
</dbReference>
<dbReference type="GO" id="GO:0016646">
    <property type="term" value="F:oxidoreductase activity, acting on the CH-NH group of donors, NAD or NADP as acceptor"/>
    <property type="evidence" value="ECO:0007669"/>
    <property type="project" value="UniProtKB-ARBA"/>
</dbReference>
<dbReference type="Proteomes" id="UP000259273">
    <property type="component" value="Unassembled WGS sequence"/>
</dbReference>
<protein>
    <submittedName>
        <fullName evidence="2">Flavin oxidoreductase</fullName>
    </submittedName>
</protein>
<evidence type="ECO:0000259" key="1">
    <source>
        <dbReference type="Pfam" id="PF01613"/>
    </source>
</evidence>
<dbReference type="InterPro" id="IPR002563">
    <property type="entry name" value="Flavin_Rdtase-like_dom"/>
</dbReference>
<dbReference type="AlphaFoldDB" id="A0A3C1KPG1"/>
<reference evidence="2 3" key="1">
    <citation type="journal article" date="2018" name="Nat. Biotechnol.">
        <title>A standardized bacterial taxonomy based on genome phylogeny substantially revises the tree of life.</title>
        <authorList>
            <person name="Parks D.H."/>
            <person name="Chuvochina M."/>
            <person name="Waite D.W."/>
            <person name="Rinke C."/>
            <person name="Skarshewski A."/>
            <person name="Chaumeil P.A."/>
            <person name="Hugenholtz P."/>
        </authorList>
    </citation>
    <scope>NUCLEOTIDE SEQUENCE [LARGE SCALE GENOMIC DNA]</scope>
    <source>
        <strain evidence="2">UBA9158</strain>
    </source>
</reference>
<proteinExistence type="predicted"/>
<organism evidence="2 3">
    <name type="scientific">Haliea salexigens</name>
    <dbReference type="NCBI Taxonomy" id="287487"/>
    <lineage>
        <taxon>Bacteria</taxon>
        <taxon>Pseudomonadati</taxon>
        <taxon>Pseudomonadota</taxon>
        <taxon>Gammaproteobacteria</taxon>
        <taxon>Cellvibrionales</taxon>
        <taxon>Halieaceae</taxon>
        <taxon>Haliea</taxon>
    </lineage>
</organism>
<evidence type="ECO:0000313" key="2">
    <source>
        <dbReference type="EMBL" id="HAN28580.1"/>
    </source>
</evidence>
<comment type="caution">
    <text evidence="2">The sequence shown here is derived from an EMBL/GenBank/DDBJ whole genome shotgun (WGS) entry which is preliminary data.</text>
</comment>
<accession>A0A3C1KPG1</accession>
<name>A0A3C1KPG1_9GAMM</name>
<feature type="domain" description="Flavin reductase like" evidence="1">
    <location>
        <begin position="29"/>
        <end position="99"/>
    </location>
</feature>